<dbReference type="AlphaFoldDB" id="A0AAN6S0T2"/>
<dbReference type="InterPro" id="IPR034686">
    <property type="entry name" value="Terpene_cyclase-like_2"/>
</dbReference>
<dbReference type="EMBL" id="MU853890">
    <property type="protein sequence ID" value="KAK3936259.1"/>
    <property type="molecule type" value="Genomic_DNA"/>
</dbReference>
<comment type="caution">
    <text evidence="5">The sequence shown here is derived from an EMBL/GenBank/DDBJ whole genome shotgun (WGS) entry which is preliminary data.</text>
</comment>
<dbReference type="GO" id="GO:0008299">
    <property type="term" value="P:isoprenoid biosynthetic process"/>
    <property type="evidence" value="ECO:0007669"/>
    <property type="project" value="UniProtKB-ARBA"/>
</dbReference>
<keyword evidence="6" id="KW-1185">Reference proteome</keyword>
<organism evidence="5 6">
    <name type="scientific">Diplogelasinospora grovesii</name>
    <dbReference type="NCBI Taxonomy" id="303347"/>
    <lineage>
        <taxon>Eukaryota</taxon>
        <taxon>Fungi</taxon>
        <taxon>Dikarya</taxon>
        <taxon>Ascomycota</taxon>
        <taxon>Pezizomycotina</taxon>
        <taxon>Sordariomycetes</taxon>
        <taxon>Sordariomycetidae</taxon>
        <taxon>Sordariales</taxon>
        <taxon>Diplogelasinosporaceae</taxon>
        <taxon>Diplogelasinospora</taxon>
    </lineage>
</organism>
<gene>
    <name evidence="5" type="ORF">QBC46DRAFT_357638</name>
</gene>
<protein>
    <recommendedName>
        <fullName evidence="4">Terpene synthase</fullName>
        <ecNumber evidence="4">4.2.3.-</ecNumber>
    </recommendedName>
</protein>
<accession>A0AAN6S0T2</accession>
<name>A0AAN6S0T2_9PEZI</name>
<evidence type="ECO:0000256" key="4">
    <source>
        <dbReference type="RuleBase" id="RU366034"/>
    </source>
</evidence>
<keyword evidence="4" id="KW-0456">Lyase</keyword>
<keyword evidence="4" id="KW-0479">Metal-binding</keyword>
<dbReference type="PANTHER" id="PTHR35201:SF4">
    <property type="entry name" value="BETA-PINACENE SYNTHASE-RELATED"/>
    <property type="match status" value="1"/>
</dbReference>
<evidence type="ECO:0000313" key="6">
    <source>
        <dbReference type="Proteomes" id="UP001303473"/>
    </source>
</evidence>
<evidence type="ECO:0000256" key="2">
    <source>
        <dbReference type="ARBA" id="ARBA00006333"/>
    </source>
</evidence>
<dbReference type="PANTHER" id="PTHR35201">
    <property type="entry name" value="TERPENE SYNTHASE"/>
    <property type="match status" value="1"/>
</dbReference>
<evidence type="ECO:0000256" key="1">
    <source>
        <dbReference type="ARBA" id="ARBA00001946"/>
    </source>
</evidence>
<dbReference type="SUPFAM" id="SSF48576">
    <property type="entry name" value="Terpenoid synthases"/>
    <property type="match status" value="1"/>
</dbReference>
<dbReference type="Gene3D" id="1.10.600.10">
    <property type="entry name" value="Farnesyl Diphosphate Synthase"/>
    <property type="match status" value="1"/>
</dbReference>
<reference evidence="6" key="1">
    <citation type="journal article" date="2023" name="Mol. Phylogenet. Evol.">
        <title>Genome-scale phylogeny and comparative genomics of the fungal order Sordariales.</title>
        <authorList>
            <person name="Hensen N."/>
            <person name="Bonometti L."/>
            <person name="Westerberg I."/>
            <person name="Brannstrom I.O."/>
            <person name="Guillou S."/>
            <person name="Cros-Aarteil S."/>
            <person name="Calhoun S."/>
            <person name="Haridas S."/>
            <person name="Kuo A."/>
            <person name="Mondo S."/>
            <person name="Pangilinan J."/>
            <person name="Riley R."/>
            <person name="LaButti K."/>
            <person name="Andreopoulos B."/>
            <person name="Lipzen A."/>
            <person name="Chen C."/>
            <person name="Yan M."/>
            <person name="Daum C."/>
            <person name="Ng V."/>
            <person name="Clum A."/>
            <person name="Steindorff A."/>
            <person name="Ohm R.A."/>
            <person name="Martin F."/>
            <person name="Silar P."/>
            <person name="Natvig D.O."/>
            <person name="Lalanne C."/>
            <person name="Gautier V."/>
            <person name="Ament-Velasquez S.L."/>
            <person name="Kruys A."/>
            <person name="Hutchinson M.I."/>
            <person name="Powell A.J."/>
            <person name="Barry K."/>
            <person name="Miller A.N."/>
            <person name="Grigoriev I.V."/>
            <person name="Debuchy R."/>
            <person name="Gladieux P."/>
            <person name="Hiltunen Thoren M."/>
            <person name="Johannesson H."/>
        </authorList>
    </citation>
    <scope>NUCLEOTIDE SEQUENCE [LARGE SCALE GENOMIC DNA]</scope>
    <source>
        <strain evidence="6">CBS 340.73</strain>
    </source>
</reference>
<comment type="similarity">
    <text evidence="2 4">Belongs to the terpene synthase family.</text>
</comment>
<evidence type="ECO:0000313" key="5">
    <source>
        <dbReference type="EMBL" id="KAK3936259.1"/>
    </source>
</evidence>
<dbReference type="InterPro" id="IPR008949">
    <property type="entry name" value="Isoprenoid_synthase_dom_sf"/>
</dbReference>
<keyword evidence="3 4" id="KW-0460">Magnesium</keyword>
<sequence>MPSTMIETSANDAVGRRVTISLPDMFKSFLVSEPTVNRHYDAVRPESEEWLQSIMGLTPKQHRRVNLCNFSYFCAVLVPHCPRDKLRVVSDWGNWVFLFDDMFDEGELTEDPAGSERIINNLLSVMLPDTPRTSQQPVVTAHDDIFTRLAAGSAPSVLKRYIRAMESYCAGVLKHVKDHASDRVLSVQEMVDTRRMSIGVSPMYPLVEFAYGLDMPDEVFEHPTVRALEDLGAEFVMMMNDILSYAKEESENCPFNIVAVCRMNGSSAQDAFDQIASMVDARFVLWDENIRALPSWGDEVDAQVRQYVQGIQNIVQANLSWSFRSGRYFGAMADQVRLSREIDVLMHPSFLSHSPQAVKV</sequence>
<dbReference type="Pfam" id="PF19086">
    <property type="entry name" value="Terpene_syn_C_2"/>
    <property type="match status" value="1"/>
</dbReference>
<dbReference type="SFLD" id="SFLDS00005">
    <property type="entry name" value="Isoprenoid_Synthase_Type_I"/>
    <property type="match status" value="1"/>
</dbReference>
<dbReference type="Proteomes" id="UP001303473">
    <property type="component" value="Unassembled WGS sequence"/>
</dbReference>
<dbReference type="GO" id="GO:0046872">
    <property type="term" value="F:metal ion binding"/>
    <property type="evidence" value="ECO:0007669"/>
    <property type="project" value="UniProtKB-KW"/>
</dbReference>
<dbReference type="GO" id="GO:0010333">
    <property type="term" value="F:terpene synthase activity"/>
    <property type="evidence" value="ECO:0007669"/>
    <property type="project" value="InterPro"/>
</dbReference>
<comment type="cofactor">
    <cofactor evidence="1 4">
        <name>Mg(2+)</name>
        <dbReference type="ChEBI" id="CHEBI:18420"/>
    </cofactor>
</comment>
<proteinExistence type="inferred from homology"/>
<dbReference type="EC" id="4.2.3.-" evidence="4"/>
<evidence type="ECO:0000256" key="3">
    <source>
        <dbReference type="ARBA" id="ARBA00022842"/>
    </source>
</evidence>
<dbReference type="SFLD" id="SFLDG01020">
    <property type="entry name" value="Terpene_Cyclase_Like_2"/>
    <property type="match status" value="1"/>
</dbReference>